<dbReference type="GO" id="GO:0003677">
    <property type="term" value="F:DNA binding"/>
    <property type="evidence" value="ECO:0007669"/>
    <property type="project" value="UniProtKB-KW"/>
</dbReference>
<dbReference type="CDD" id="cd11378">
    <property type="entry name" value="DUF296"/>
    <property type="match status" value="1"/>
</dbReference>
<accession>A0A075WBP7</accession>
<gene>
    <name evidence="2" type="ORF">AFULGI_00001010</name>
</gene>
<dbReference type="SUPFAM" id="SSF117856">
    <property type="entry name" value="AF0104/ALDC/Ptd012-like"/>
    <property type="match status" value="1"/>
</dbReference>
<reference evidence="2 3" key="1">
    <citation type="submission" date="2013-07" db="EMBL/GenBank/DDBJ databases">
        <title>Genome of Archaeoglobus fulgidus.</title>
        <authorList>
            <person name="Fiebig A."/>
            <person name="Birkeland N.-K."/>
        </authorList>
    </citation>
    <scope>NUCLEOTIDE SEQUENCE [LARGE SCALE GENOMIC DNA]</scope>
    <source>
        <strain evidence="2 3">DSM 8774</strain>
    </source>
</reference>
<sequence>MKVFEFEVGKGFLLRLDYGKDLVRQIEEFLEEKGIHAAHISAIGAVRSAVIGYYDQEKKEYVKKELMEPLEILSLSGNVSMKDSKPFCHIHVLLGKDGEVYGGHLFSAEVFACEVFVLPLSGEAPERAFDEQTGLFLW</sequence>
<dbReference type="InterPro" id="IPR025707">
    <property type="entry name" value="DNA_bp_PD1"/>
</dbReference>
<proteinExistence type="predicted"/>
<keyword evidence="2" id="KW-0238">DNA-binding</keyword>
<dbReference type="Gene3D" id="3.30.1330.80">
    <property type="entry name" value="Hypothetical protein, similar to alpha- acetolactate decarboxylase, domain 2"/>
    <property type="match status" value="1"/>
</dbReference>
<dbReference type="InterPro" id="IPR005175">
    <property type="entry name" value="PPC_dom"/>
</dbReference>
<feature type="domain" description="PPC" evidence="1">
    <location>
        <begin position="6"/>
        <end position="138"/>
    </location>
</feature>
<evidence type="ECO:0000259" key="1">
    <source>
        <dbReference type="PROSITE" id="PS51742"/>
    </source>
</evidence>
<dbReference type="Pfam" id="PF03479">
    <property type="entry name" value="PCC"/>
    <property type="match status" value="1"/>
</dbReference>
<evidence type="ECO:0000313" key="2">
    <source>
        <dbReference type="EMBL" id="AIG96942.1"/>
    </source>
</evidence>
<dbReference type="Proteomes" id="UP000028501">
    <property type="component" value="Chromosome"/>
</dbReference>
<dbReference type="RefSeq" id="WP_010877618.1">
    <property type="nucleotide sequence ID" value="NZ_CP006577.1"/>
</dbReference>
<dbReference type="GeneID" id="24793658"/>
<dbReference type="PANTHER" id="PTHR34988">
    <property type="entry name" value="PROTEIN, PUTATIVE-RELATED"/>
    <property type="match status" value="1"/>
</dbReference>
<dbReference type="SMR" id="A0A075WBP7"/>
<dbReference type="PANTHER" id="PTHR34988:SF1">
    <property type="entry name" value="DNA-BINDING PROTEIN"/>
    <property type="match status" value="1"/>
</dbReference>
<organism evidence="2 3">
    <name type="scientific">Archaeoglobus fulgidus DSM 8774</name>
    <dbReference type="NCBI Taxonomy" id="1344584"/>
    <lineage>
        <taxon>Archaea</taxon>
        <taxon>Methanobacteriati</taxon>
        <taxon>Methanobacteriota</taxon>
        <taxon>Archaeoglobi</taxon>
        <taxon>Archaeoglobales</taxon>
        <taxon>Archaeoglobaceae</taxon>
        <taxon>Archaeoglobus</taxon>
    </lineage>
</organism>
<dbReference type="PIRSF" id="PIRSF016702">
    <property type="entry name" value="DNA_bp_PD1"/>
    <property type="match status" value="1"/>
</dbReference>
<dbReference type="KEGG" id="afg:AFULGI_00001010"/>
<protein>
    <submittedName>
        <fullName evidence="2">Putative DNA-binding protein with PD1-like DNA-binding protein motif protein</fullName>
    </submittedName>
</protein>
<dbReference type="HOGENOM" id="CLU_114051_2_3_2"/>
<evidence type="ECO:0000313" key="3">
    <source>
        <dbReference type="Proteomes" id="UP000028501"/>
    </source>
</evidence>
<name>A0A075WBP7_ARCFL</name>
<dbReference type="EMBL" id="CP006577">
    <property type="protein sequence ID" value="AIG96942.1"/>
    <property type="molecule type" value="Genomic_DNA"/>
</dbReference>
<dbReference type="PROSITE" id="PS51742">
    <property type="entry name" value="PPC"/>
    <property type="match status" value="1"/>
</dbReference>
<dbReference type="AlphaFoldDB" id="A0A075WBP7"/>